<feature type="domain" description="PilZ" evidence="1">
    <location>
        <begin position="110"/>
        <end position="202"/>
    </location>
</feature>
<sequence>MINLINSRQYFRKNISLSGLLFIGNHEHEMQVQNLSISGGLVAINTVANLVDEKDVFLLIKQSSIVDFYIESLNLVGEAEIVRVDMEGERILIGLEFKEISYDPQSLLYKRKAYRKSMAAPGQVLIAEKFYDFMTRNVSVDGILIYIDEHVDLQVDMIVEFKFEKLHLYGEGCVVWFQYDEKEGTLLGMEYLHMEKSEIKGIPRFYRP</sequence>
<dbReference type="Pfam" id="PF07238">
    <property type="entry name" value="PilZ"/>
    <property type="match status" value="2"/>
</dbReference>
<dbReference type="OrthoDB" id="5571196at2"/>
<proteinExistence type="predicted"/>
<dbReference type="SUPFAM" id="SSF141371">
    <property type="entry name" value="PilZ domain-like"/>
    <property type="match status" value="2"/>
</dbReference>
<feature type="domain" description="PilZ" evidence="1">
    <location>
        <begin position="7"/>
        <end position="103"/>
    </location>
</feature>
<dbReference type="RefSeq" id="WP_080522335.1">
    <property type="nucleotide sequence ID" value="NZ_LPUF01000001.1"/>
</dbReference>
<dbReference type="Gene3D" id="2.40.10.220">
    <property type="entry name" value="predicted glycosyltransferase like domains"/>
    <property type="match status" value="2"/>
</dbReference>
<gene>
    <name evidence="2" type="ORF">AU255_07635</name>
</gene>
<dbReference type="Proteomes" id="UP000191980">
    <property type="component" value="Unassembled WGS sequence"/>
</dbReference>
<comment type="caution">
    <text evidence="2">The sequence shown here is derived from an EMBL/GenBank/DDBJ whole genome shotgun (WGS) entry which is preliminary data.</text>
</comment>
<evidence type="ECO:0000259" key="1">
    <source>
        <dbReference type="Pfam" id="PF07238"/>
    </source>
</evidence>
<evidence type="ECO:0000313" key="3">
    <source>
        <dbReference type="Proteomes" id="UP000191980"/>
    </source>
</evidence>
<dbReference type="AlphaFoldDB" id="A0A1V8M849"/>
<protein>
    <recommendedName>
        <fullName evidence="1">PilZ domain-containing protein</fullName>
    </recommendedName>
</protein>
<evidence type="ECO:0000313" key="2">
    <source>
        <dbReference type="EMBL" id="OQK17725.1"/>
    </source>
</evidence>
<dbReference type="GO" id="GO:0035438">
    <property type="term" value="F:cyclic-di-GMP binding"/>
    <property type="evidence" value="ECO:0007669"/>
    <property type="project" value="InterPro"/>
</dbReference>
<reference evidence="2 3" key="1">
    <citation type="submission" date="2015-12" db="EMBL/GenBank/DDBJ databases">
        <authorList>
            <person name="Shamseldin A."/>
            <person name="Moawad H."/>
            <person name="Abd El-Rahim W.M."/>
            <person name="Sadowsky M.J."/>
        </authorList>
    </citation>
    <scope>NUCLEOTIDE SEQUENCE [LARGE SCALE GENOMIC DNA]</scope>
    <source>
        <strain evidence="2 3">WF1</strain>
    </source>
</reference>
<dbReference type="STRING" id="1420851.AU255_07635"/>
<accession>A0A1V8M849</accession>
<dbReference type="InterPro" id="IPR009875">
    <property type="entry name" value="PilZ_domain"/>
</dbReference>
<keyword evidence="3" id="KW-1185">Reference proteome</keyword>
<name>A0A1V8M849_9GAMM</name>
<organism evidence="2 3">
    <name type="scientific">Methyloprofundus sedimenti</name>
    <dbReference type="NCBI Taxonomy" id="1420851"/>
    <lineage>
        <taxon>Bacteria</taxon>
        <taxon>Pseudomonadati</taxon>
        <taxon>Pseudomonadota</taxon>
        <taxon>Gammaproteobacteria</taxon>
        <taxon>Methylococcales</taxon>
        <taxon>Methylococcaceae</taxon>
        <taxon>Methyloprofundus</taxon>
    </lineage>
</organism>
<dbReference type="EMBL" id="LPUF01000001">
    <property type="protein sequence ID" value="OQK17725.1"/>
    <property type="molecule type" value="Genomic_DNA"/>
</dbReference>